<dbReference type="PROSITE" id="PS51898">
    <property type="entry name" value="TYR_RECOMBINASE"/>
    <property type="match status" value="1"/>
</dbReference>
<dbReference type="GO" id="GO:0006310">
    <property type="term" value="P:DNA recombination"/>
    <property type="evidence" value="ECO:0007669"/>
    <property type="project" value="UniProtKB-KW"/>
</dbReference>
<organism evidence="7 8">
    <name type="scientific">Brevundimonas goettingensis</name>
    <dbReference type="NCBI Taxonomy" id="2774190"/>
    <lineage>
        <taxon>Bacteria</taxon>
        <taxon>Pseudomonadati</taxon>
        <taxon>Pseudomonadota</taxon>
        <taxon>Alphaproteobacteria</taxon>
        <taxon>Caulobacterales</taxon>
        <taxon>Caulobacteraceae</taxon>
        <taxon>Brevundimonas</taxon>
    </lineage>
</organism>
<dbReference type="InterPro" id="IPR025166">
    <property type="entry name" value="Integrase_DNA_bind_dom"/>
</dbReference>
<accession>A0A975GXD9</accession>
<dbReference type="RefSeq" id="WP_207868846.1">
    <property type="nucleotide sequence ID" value="NZ_CP062222.1"/>
</dbReference>
<dbReference type="GO" id="GO:0003677">
    <property type="term" value="F:DNA binding"/>
    <property type="evidence" value="ECO:0007669"/>
    <property type="project" value="UniProtKB-KW"/>
</dbReference>
<dbReference type="Gene3D" id="3.30.160.390">
    <property type="entry name" value="Integrase, DNA-binding domain"/>
    <property type="match status" value="1"/>
</dbReference>
<evidence type="ECO:0000313" key="7">
    <source>
        <dbReference type="EMBL" id="QTC90430.1"/>
    </source>
</evidence>
<proteinExistence type="inferred from homology"/>
<evidence type="ECO:0000313" key="8">
    <source>
        <dbReference type="Proteomes" id="UP000663918"/>
    </source>
</evidence>
<dbReference type="AlphaFoldDB" id="A0A975GXD9"/>
<dbReference type="InterPro" id="IPR038488">
    <property type="entry name" value="Integrase_DNA-bd_sf"/>
</dbReference>
<evidence type="ECO:0000256" key="3">
    <source>
        <dbReference type="ARBA" id="ARBA00023125"/>
    </source>
</evidence>
<dbReference type="SUPFAM" id="SSF56349">
    <property type="entry name" value="DNA breaking-rejoining enzymes"/>
    <property type="match status" value="1"/>
</dbReference>
<dbReference type="InterPro" id="IPR002104">
    <property type="entry name" value="Integrase_catalytic"/>
</dbReference>
<dbReference type="EMBL" id="CP062222">
    <property type="protein sequence ID" value="QTC90430.1"/>
    <property type="molecule type" value="Genomic_DNA"/>
</dbReference>
<feature type="region of interest" description="Disordered" evidence="5">
    <location>
        <begin position="169"/>
        <end position="188"/>
    </location>
</feature>
<keyword evidence="2" id="KW-0229">DNA integration</keyword>
<dbReference type="InterPro" id="IPR011010">
    <property type="entry name" value="DNA_brk_join_enz"/>
</dbReference>
<comment type="similarity">
    <text evidence="1">Belongs to the 'phage' integrase family.</text>
</comment>
<evidence type="ECO:0000256" key="4">
    <source>
        <dbReference type="ARBA" id="ARBA00023172"/>
    </source>
</evidence>
<evidence type="ECO:0000256" key="2">
    <source>
        <dbReference type="ARBA" id="ARBA00022908"/>
    </source>
</evidence>
<dbReference type="GO" id="GO:0015074">
    <property type="term" value="P:DNA integration"/>
    <property type="evidence" value="ECO:0007669"/>
    <property type="project" value="UniProtKB-KW"/>
</dbReference>
<dbReference type="Pfam" id="PF14659">
    <property type="entry name" value="Phage_int_SAM_3"/>
    <property type="match status" value="1"/>
</dbReference>
<evidence type="ECO:0000256" key="1">
    <source>
        <dbReference type="ARBA" id="ARBA00008857"/>
    </source>
</evidence>
<dbReference type="CDD" id="cd00796">
    <property type="entry name" value="INT_Rci_Hp1_C"/>
    <property type="match status" value="1"/>
</dbReference>
<name>A0A975GXD9_9CAUL</name>
<feature type="domain" description="Tyr recombinase" evidence="6">
    <location>
        <begin position="225"/>
        <end position="401"/>
    </location>
</feature>
<dbReference type="PANTHER" id="PTHR30629">
    <property type="entry name" value="PROPHAGE INTEGRASE"/>
    <property type="match status" value="1"/>
</dbReference>
<reference evidence="7" key="1">
    <citation type="submission" date="2020-09" db="EMBL/GenBank/DDBJ databases">
        <title>Brevundimonas sp. LVF2 isolated from a puddle in Goettingen, Germany.</title>
        <authorList>
            <person name="Friedrich I."/>
            <person name="Klassen A."/>
            <person name="Hannes N."/>
            <person name="Schneider D."/>
            <person name="Hertel R."/>
            <person name="Daniel R."/>
        </authorList>
    </citation>
    <scope>NUCLEOTIDE SEQUENCE</scope>
    <source>
        <strain evidence="7">LVF2</strain>
    </source>
</reference>
<dbReference type="Gene3D" id="1.10.150.130">
    <property type="match status" value="1"/>
</dbReference>
<dbReference type="InterPro" id="IPR004107">
    <property type="entry name" value="Integrase_SAM-like_N"/>
</dbReference>
<keyword evidence="8" id="KW-1185">Reference proteome</keyword>
<dbReference type="InterPro" id="IPR013762">
    <property type="entry name" value="Integrase-like_cat_sf"/>
</dbReference>
<gene>
    <name evidence="7" type="ORF">IFJ75_14255</name>
</gene>
<dbReference type="Pfam" id="PF13356">
    <property type="entry name" value="Arm-DNA-bind_3"/>
    <property type="match status" value="1"/>
</dbReference>
<evidence type="ECO:0000259" key="6">
    <source>
        <dbReference type="PROSITE" id="PS51898"/>
    </source>
</evidence>
<dbReference type="Proteomes" id="UP000663918">
    <property type="component" value="Chromosome"/>
</dbReference>
<dbReference type="KEGG" id="bgoe:IFJ75_14255"/>
<keyword evidence="3" id="KW-0238">DNA-binding</keyword>
<dbReference type="InterPro" id="IPR050808">
    <property type="entry name" value="Phage_Integrase"/>
</dbReference>
<dbReference type="Pfam" id="PF00589">
    <property type="entry name" value="Phage_integrase"/>
    <property type="match status" value="1"/>
</dbReference>
<dbReference type="InterPro" id="IPR010998">
    <property type="entry name" value="Integrase_recombinase_N"/>
</dbReference>
<protein>
    <submittedName>
        <fullName evidence="7">Tyrosine-type recombinase/integrase</fullName>
    </submittedName>
</protein>
<dbReference type="Gene3D" id="1.10.443.10">
    <property type="entry name" value="Intergrase catalytic core"/>
    <property type="match status" value="1"/>
</dbReference>
<keyword evidence="4" id="KW-0233">DNA recombination</keyword>
<dbReference type="PANTHER" id="PTHR30629:SF2">
    <property type="entry name" value="PROPHAGE INTEGRASE INTS-RELATED"/>
    <property type="match status" value="1"/>
</dbReference>
<sequence>MRDDQKTAKLNKTLVDALSSSDSRFTVWDTELKGFGIRIGPGAKTYLVRYRVGGGRTGTLKQLTIGRHGTLAPDEARKIAKAKLAEVAAGGDPQTSREKKRQEMTISELCDNYLQNGVSTKKASTLYVDRSRIERHIKPLLGGLKITEVTRAVVEKFRDDIAKGTTAVATKPKGKRTRADAPVTGGKGASTRTMGLLGGIFSYAVGRDLVATNPVRGVQRFKGKAAERFLSVEEYGRLGAALEACTADGYNDQALTIIRLLLLTGARKGEIEQLRWSEVDFSSKWLRLGDSKTGAKAIPVGDAVIEILQNRRGNQIEDGWVFPAASGEGYFVGTPRIWNVVRKRAGLPDVRLHDARHGHASLAAADGQPLQVIGAILGHKDVKTTSRYAHLADSPLRQAADRVSGLADAAMRGGK</sequence>
<evidence type="ECO:0000256" key="5">
    <source>
        <dbReference type="SAM" id="MobiDB-lite"/>
    </source>
</evidence>